<dbReference type="Pfam" id="PF08828">
    <property type="entry name" value="DSX_dimer"/>
    <property type="match status" value="1"/>
</dbReference>
<dbReference type="SMART" id="SM01143">
    <property type="entry name" value="DSX_dimer"/>
    <property type="match status" value="1"/>
</dbReference>
<dbReference type="GO" id="GO:0007548">
    <property type="term" value="P:sex differentiation"/>
    <property type="evidence" value="ECO:0007669"/>
    <property type="project" value="TreeGrafter"/>
</dbReference>
<evidence type="ECO:0000313" key="9">
    <source>
        <dbReference type="Proteomes" id="UP001153620"/>
    </source>
</evidence>
<dbReference type="SUPFAM" id="SSF82927">
    <property type="entry name" value="Cysteine-rich DNA binding domain, (DM domain)"/>
    <property type="match status" value="1"/>
</dbReference>
<keyword evidence="4 5" id="KW-0539">Nucleus</keyword>
<evidence type="ECO:0000256" key="1">
    <source>
        <dbReference type="ARBA" id="ARBA00022723"/>
    </source>
</evidence>
<evidence type="ECO:0000256" key="6">
    <source>
        <dbReference type="SAM" id="MobiDB-lite"/>
    </source>
</evidence>
<dbReference type="GO" id="GO:0000978">
    <property type="term" value="F:RNA polymerase II cis-regulatory region sequence-specific DNA binding"/>
    <property type="evidence" value="ECO:0007669"/>
    <property type="project" value="TreeGrafter"/>
</dbReference>
<feature type="region of interest" description="Disordered" evidence="6">
    <location>
        <begin position="66"/>
        <end position="95"/>
    </location>
</feature>
<keyword evidence="1 5" id="KW-0479">Metal-binding</keyword>
<feature type="domain" description="DM" evidence="7">
    <location>
        <begin position="20"/>
        <end position="67"/>
    </location>
</feature>
<dbReference type="PROSITE" id="PS40000">
    <property type="entry name" value="DM_1"/>
    <property type="match status" value="1"/>
</dbReference>
<evidence type="ECO:0000256" key="4">
    <source>
        <dbReference type="ARBA" id="ARBA00023242"/>
    </source>
</evidence>
<dbReference type="Proteomes" id="UP001153620">
    <property type="component" value="Chromosome 3"/>
</dbReference>
<evidence type="ECO:0000313" key="8">
    <source>
        <dbReference type="EMBL" id="CAG9807980.1"/>
    </source>
</evidence>
<keyword evidence="2 5" id="KW-0862">Zinc</keyword>
<sequence>MIMAENGMEREVPSRKESNCVRCRNHGLKILLRGHKQYCPYASCACDKCRFTAEQQRQMRLQNAIRRAEATDRGNNGQRRSRNSAPTMVQTPQQTQQQQTQQIVVTVQNNAQVNGTSDKKLLFDCSSELLKKFRYPWEMMPIMYALAKYANGNIDEVLQKIDEGQYAVNEQLRLQTLNMYFGAAQTNSAVANATRECG</sequence>
<dbReference type="InterPro" id="IPR014932">
    <property type="entry name" value="DSX_dimer"/>
</dbReference>
<evidence type="ECO:0000259" key="7">
    <source>
        <dbReference type="PROSITE" id="PS50809"/>
    </source>
</evidence>
<dbReference type="PANTHER" id="PTHR12322:SF100">
    <property type="entry name" value="PROTEIN DOUBLESEX"/>
    <property type="match status" value="1"/>
</dbReference>
<reference evidence="8" key="1">
    <citation type="submission" date="2022-01" db="EMBL/GenBank/DDBJ databases">
        <authorList>
            <person name="King R."/>
        </authorList>
    </citation>
    <scope>NUCLEOTIDE SEQUENCE</scope>
</reference>
<dbReference type="SMART" id="SM00301">
    <property type="entry name" value="DM"/>
    <property type="match status" value="1"/>
</dbReference>
<comment type="subcellular location">
    <subcellularLocation>
        <location evidence="5">Nucleus</location>
    </subcellularLocation>
</comment>
<dbReference type="InterPro" id="IPR036407">
    <property type="entry name" value="DM_DNA-bd_sf"/>
</dbReference>
<dbReference type="EMBL" id="OU895879">
    <property type="protein sequence ID" value="CAG9807980.1"/>
    <property type="molecule type" value="Genomic_DNA"/>
</dbReference>
<protein>
    <recommendedName>
        <fullName evidence="7">DM domain-containing protein</fullName>
    </recommendedName>
</protein>
<feature type="DNA-binding region" description="DM" evidence="5">
    <location>
        <begin position="20"/>
        <end position="67"/>
    </location>
</feature>
<gene>
    <name evidence="8" type="ORF">CHIRRI_LOCUS10826</name>
</gene>
<evidence type="ECO:0000256" key="3">
    <source>
        <dbReference type="ARBA" id="ARBA00023125"/>
    </source>
</evidence>
<dbReference type="Gene3D" id="4.10.1040.10">
    <property type="entry name" value="DM DNA-binding domain"/>
    <property type="match status" value="1"/>
</dbReference>
<evidence type="ECO:0000256" key="2">
    <source>
        <dbReference type="ARBA" id="ARBA00022833"/>
    </source>
</evidence>
<proteinExistence type="predicted"/>
<dbReference type="Pfam" id="PF00751">
    <property type="entry name" value="DM"/>
    <property type="match status" value="1"/>
</dbReference>
<name>A0A9N9WT14_9DIPT</name>
<feature type="compositionally biased region" description="Low complexity" evidence="6">
    <location>
        <begin position="73"/>
        <end position="95"/>
    </location>
</feature>
<reference evidence="8" key="2">
    <citation type="submission" date="2022-10" db="EMBL/GenBank/DDBJ databases">
        <authorList>
            <consortium name="ENA_rothamsted_submissions"/>
            <consortium name="culmorum"/>
            <person name="King R."/>
        </authorList>
    </citation>
    <scope>NUCLEOTIDE SEQUENCE</scope>
</reference>
<dbReference type="Gene3D" id="1.10.8.10">
    <property type="entry name" value="DNA helicase RuvA subunit, C-terminal domain"/>
    <property type="match status" value="1"/>
</dbReference>
<accession>A0A9N9WT14</accession>
<dbReference type="GO" id="GO:0000981">
    <property type="term" value="F:DNA-binding transcription factor activity, RNA polymerase II-specific"/>
    <property type="evidence" value="ECO:0007669"/>
    <property type="project" value="TreeGrafter"/>
</dbReference>
<evidence type="ECO:0000256" key="5">
    <source>
        <dbReference type="PROSITE-ProRule" id="PRU00070"/>
    </source>
</evidence>
<dbReference type="GO" id="GO:0005634">
    <property type="term" value="C:nucleus"/>
    <property type="evidence" value="ECO:0007669"/>
    <property type="project" value="UniProtKB-SubCell"/>
</dbReference>
<dbReference type="PANTHER" id="PTHR12322">
    <property type="entry name" value="DOUBLESEX AND MAB-3 RELATED TRANSCRIPTION FACTOR DMRT"/>
    <property type="match status" value="1"/>
</dbReference>
<dbReference type="PROSITE" id="PS50809">
    <property type="entry name" value="DM_2"/>
    <property type="match status" value="1"/>
</dbReference>
<dbReference type="AlphaFoldDB" id="A0A9N9WT14"/>
<keyword evidence="3 5" id="KW-0238">DNA-binding</keyword>
<dbReference type="InterPro" id="IPR026607">
    <property type="entry name" value="DMRT"/>
</dbReference>
<dbReference type="GO" id="GO:0046872">
    <property type="term" value="F:metal ion binding"/>
    <property type="evidence" value="ECO:0007669"/>
    <property type="project" value="UniProtKB-KW"/>
</dbReference>
<organism evidence="8 9">
    <name type="scientific">Chironomus riparius</name>
    <dbReference type="NCBI Taxonomy" id="315576"/>
    <lineage>
        <taxon>Eukaryota</taxon>
        <taxon>Metazoa</taxon>
        <taxon>Ecdysozoa</taxon>
        <taxon>Arthropoda</taxon>
        <taxon>Hexapoda</taxon>
        <taxon>Insecta</taxon>
        <taxon>Pterygota</taxon>
        <taxon>Neoptera</taxon>
        <taxon>Endopterygota</taxon>
        <taxon>Diptera</taxon>
        <taxon>Nematocera</taxon>
        <taxon>Chironomoidea</taxon>
        <taxon>Chironomidae</taxon>
        <taxon>Chironominae</taxon>
        <taxon>Chironomus</taxon>
    </lineage>
</organism>
<keyword evidence="9" id="KW-1185">Reference proteome</keyword>
<dbReference type="InterPro" id="IPR001275">
    <property type="entry name" value="DM_DNA-bd"/>
</dbReference>
<dbReference type="OrthoDB" id="5842031at2759"/>